<evidence type="ECO:0000313" key="3">
    <source>
        <dbReference type="EMBL" id="KZP11056.1"/>
    </source>
</evidence>
<reference evidence="3 4" key="1">
    <citation type="journal article" date="2016" name="Mol. Biol. Evol.">
        <title>Comparative Genomics of Early-Diverging Mushroom-Forming Fungi Provides Insights into the Origins of Lignocellulose Decay Capabilities.</title>
        <authorList>
            <person name="Nagy L.G."/>
            <person name="Riley R."/>
            <person name="Tritt A."/>
            <person name="Adam C."/>
            <person name="Daum C."/>
            <person name="Floudas D."/>
            <person name="Sun H."/>
            <person name="Yadav J.S."/>
            <person name="Pangilinan J."/>
            <person name="Larsson K.H."/>
            <person name="Matsuura K."/>
            <person name="Barry K."/>
            <person name="Labutti K."/>
            <person name="Kuo R."/>
            <person name="Ohm R.A."/>
            <person name="Bhattacharya S.S."/>
            <person name="Shirouzu T."/>
            <person name="Yoshinaga Y."/>
            <person name="Martin F.M."/>
            <person name="Grigoriev I.V."/>
            <person name="Hibbett D.S."/>
        </authorList>
    </citation>
    <scope>NUCLEOTIDE SEQUENCE [LARGE SCALE GENOMIC DNA]</scope>
    <source>
        <strain evidence="3 4">CBS 109695</strain>
    </source>
</reference>
<dbReference type="InterPro" id="IPR045340">
    <property type="entry name" value="DUF6533"/>
</dbReference>
<evidence type="ECO:0000313" key="4">
    <source>
        <dbReference type="Proteomes" id="UP000076532"/>
    </source>
</evidence>
<feature type="transmembrane region" description="Helical" evidence="1">
    <location>
        <begin position="172"/>
        <end position="195"/>
    </location>
</feature>
<organism evidence="3 4">
    <name type="scientific">Athelia psychrophila</name>
    <dbReference type="NCBI Taxonomy" id="1759441"/>
    <lineage>
        <taxon>Eukaryota</taxon>
        <taxon>Fungi</taxon>
        <taxon>Dikarya</taxon>
        <taxon>Basidiomycota</taxon>
        <taxon>Agaricomycotina</taxon>
        <taxon>Agaricomycetes</taxon>
        <taxon>Agaricomycetidae</taxon>
        <taxon>Atheliales</taxon>
        <taxon>Atheliaceae</taxon>
        <taxon>Athelia</taxon>
    </lineage>
</organism>
<dbReference type="EMBL" id="KV417669">
    <property type="protein sequence ID" value="KZP11056.1"/>
    <property type="molecule type" value="Genomic_DNA"/>
</dbReference>
<proteinExistence type="predicted"/>
<dbReference type="AlphaFoldDB" id="A0A165ZYD5"/>
<evidence type="ECO:0000259" key="2">
    <source>
        <dbReference type="Pfam" id="PF20151"/>
    </source>
</evidence>
<protein>
    <recommendedName>
        <fullName evidence="2">DUF6533 domain-containing protein</fullName>
    </recommendedName>
</protein>
<feature type="transmembrane region" description="Helical" evidence="1">
    <location>
        <begin position="130"/>
        <end position="152"/>
    </location>
</feature>
<dbReference type="Pfam" id="PF20151">
    <property type="entry name" value="DUF6533"/>
    <property type="match status" value="1"/>
</dbReference>
<name>A0A165ZYD5_9AGAM</name>
<feature type="transmembrane region" description="Helical" evidence="1">
    <location>
        <begin position="100"/>
        <end position="118"/>
    </location>
</feature>
<keyword evidence="1" id="KW-0812">Transmembrane</keyword>
<keyword evidence="1" id="KW-0472">Membrane</keyword>
<keyword evidence="4" id="KW-1185">Reference proteome</keyword>
<dbReference type="OrthoDB" id="3038990at2759"/>
<evidence type="ECO:0000256" key="1">
    <source>
        <dbReference type="SAM" id="Phobius"/>
    </source>
</evidence>
<dbReference type="Proteomes" id="UP000076532">
    <property type="component" value="Unassembled WGS sequence"/>
</dbReference>
<sequence>MSSSTASLQPPNPYTPMAYLPPKLAALHQLEAYVYVASLGALVWDWLMSIPDEYRILSTGRISKSKVAYISARLSTFGYCLVMIIFHVAPVSNCQTVIDIVDVFLILSSSTTNLLLFIRVRAVYGKSRSVTAFFGFWYLAVLGTTSAIPWAIEAAHLGPTNLCMVIKAQTWLTTSIVCNAVNITLVFLAITYRISSRSIHETGRRSAARRFLRSDGAPRVLKDLLHQGQLCYLATIMVYIPQIFLNFVKMPGYQGLLIVTVQVVENIMTSRVHRAVILGLITDGGRNAAPIEFTTIVSTTTASSDNKVLMELATKHELKGLSPMSINPNTEYQNFRHTPYSKVAPGDAWRPGFWTGIALAGGWRALLNRKMAAKAAKAAGDAEL</sequence>
<feature type="transmembrane region" description="Helical" evidence="1">
    <location>
        <begin position="26"/>
        <end position="47"/>
    </location>
</feature>
<feature type="transmembrane region" description="Helical" evidence="1">
    <location>
        <begin position="67"/>
        <end position="88"/>
    </location>
</feature>
<gene>
    <name evidence="3" type="ORF">FIBSPDRAFT_1050995</name>
</gene>
<dbReference type="STRING" id="436010.A0A165ZYD5"/>
<accession>A0A165ZYD5</accession>
<keyword evidence="1" id="KW-1133">Transmembrane helix</keyword>
<feature type="domain" description="DUF6533" evidence="2">
    <location>
        <begin position="33"/>
        <end position="77"/>
    </location>
</feature>